<proteinExistence type="predicted"/>
<keyword evidence="1" id="KW-0732">Signal</keyword>
<dbReference type="RefSeq" id="WP_151666092.1">
    <property type="nucleotide sequence ID" value="NZ_WBVO01000001.1"/>
</dbReference>
<dbReference type="InterPro" id="IPR058512">
    <property type="entry name" value="DUF8199"/>
</dbReference>
<evidence type="ECO:0000313" key="2">
    <source>
        <dbReference type="EMBL" id="KAB2814513.1"/>
    </source>
</evidence>
<sequence length="132" mass="15050">MKILRQILALLLATTMLTSASPATWNGHYCGGELMESSFSEKFTPCCPVDLHTSNELQLKRNSCDFEMKSFNGYDHSTTPQNSDLQPVAIATWESLPFDLHVENHPDYFIPRSNAPPLTGRQICERYDRWLL</sequence>
<protein>
    <submittedName>
        <fullName evidence="2">Uncharacterized protein</fullName>
    </submittedName>
</protein>
<dbReference type="Proteomes" id="UP000468650">
    <property type="component" value="Unassembled WGS sequence"/>
</dbReference>
<keyword evidence="3" id="KW-1185">Reference proteome</keyword>
<name>A0A6N6RLS6_9FLAO</name>
<reference evidence="2 3" key="1">
    <citation type="submission" date="2019-09" db="EMBL/GenBank/DDBJ databases">
        <title>Genomes of family Cryomorphaceae.</title>
        <authorList>
            <person name="Bowman J.P."/>
        </authorList>
    </citation>
    <scope>NUCLEOTIDE SEQUENCE [LARGE SCALE GENOMIC DNA]</scope>
    <source>
        <strain evidence="2 3">LMG 25704</strain>
    </source>
</reference>
<dbReference type="NCBIfam" id="NF047658">
    <property type="entry name" value="HYC_CC_PP"/>
    <property type="match status" value="1"/>
</dbReference>
<dbReference type="EMBL" id="WBVO01000001">
    <property type="protein sequence ID" value="KAB2814513.1"/>
    <property type="molecule type" value="Genomic_DNA"/>
</dbReference>
<feature type="chain" id="PRO_5026849924" evidence="1">
    <location>
        <begin position="21"/>
        <end position="132"/>
    </location>
</feature>
<accession>A0A6N6RLS6</accession>
<feature type="signal peptide" evidence="1">
    <location>
        <begin position="1"/>
        <end position="20"/>
    </location>
</feature>
<dbReference type="Pfam" id="PF26622">
    <property type="entry name" value="DUF8199"/>
    <property type="match status" value="1"/>
</dbReference>
<evidence type="ECO:0000256" key="1">
    <source>
        <dbReference type="SAM" id="SignalP"/>
    </source>
</evidence>
<evidence type="ECO:0000313" key="3">
    <source>
        <dbReference type="Proteomes" id="UP000468650"/>
    </source>
</evidence>
<comment type="caution">
    <text evidence="2">The sequence shown here is derived from an EMBL/GenBank/DDBJ whole genome shotgun (WGS) entry which is preliminary data.</text>
</comment>
<organism evidence="2 3">
    <name type="scientific">Phaeocystidibacter luteus</name>
    <dbReference type="NCBI Taxonomy" id="911197"/>
    <lineage>
        <taxon>Bacteria</taxon>
        <taxon>Pseudomonadati</taxon>
        <taxon>Bacteroidota</taxon>
        <taxon>Flavobacteriia</taxon>
        <taxon>Flavobacteriales</taxon>
        <taxon>Phaeocystidibacteraceae</taxon>
        <taxon>Phaeocystidibacter</taxon>
    </lineage>
</organism>
<dbReference type="InterPro" id="IPR058060">
    <property type="entry name" value="HYC_CC_PP"/>
</dbReference>
<gene>
    <name evidence="2" type="ORF">F8C67_01885</name>
</gene>
<dbReference type="AlphaFoldDB" id="A0A6N6RLS6"/>